<gene>
    <name evidence="2" type="ORF">Pfra01_000102300</name>
</gene>
<name>A0A9W6WKL6_9STRA</name>
<accession>A0A9W6WKL6</accession>
<proteinExistence type="predicted"/>
<sequence>MTGIEKLVTKTNNAHSGLGDSVGTAPASSGPDAQSSAGSPLSGLRLLSAAASSSGSGTQDHDPASMTIFLRSMLVGCERANGSPGSTWP</sequence>
<dbReference type="AlphaFoldDB" id="A0A9W6WKL6"/>
<organism evidence="2 3">
    <name type="scientific">Phytophthora fragariaefolia</name>
    <dbReference type="NCBI Taxonomy" id="1490495"/>
    <lineage>
        <taxon>Eukaryota</taxon>
        <taxon>Sar</taxon>
        <taxon>Stramenopiles</taxon>
        <taxon>Oomycota</taxon>
        <taxon>Peronosporomycetes</taxon>
        <taxon>Peronosporales</taxon>
        <taxon>Peronosporaceae</taxon>
        <taxon>Phytophthora</taxon>
    </lineage>
</organism>
<reference evidence="2" key="1">
    <citation type="submission" date="2023-04" db="EMBL/GenBank/DDBJ databases">
        <title>Phytophthora fragariaefolia NBRC 109709.</title>
        <authorList>
            <person name="Ichikawa N."/>
            <person name="Sato H."/>
            <person name="Tonouchi N."/>
        </authorList>
    </citation>
    <scope>NUCLEOTIDE SEQUENCE</scope>
    <source>
        <strain evidence="2">NBRC 109709</strain>
    </source>
</reference>
<protein>
    <submittedName>
        <fullName evidence="2">Unnamed protein product</fullName>
    </submittedName>
</protein>
<evidence type="ECO:0000313" key="3">
    <source>
        <dbReference type="Proteomes" id="UP001165121"/>
    </source>
</evidence>
<comment type="caution">
    <text evidence="2">The sequence shown here is derived from an EMBL/GenBank/DDBJ whole genome shotgun (WGS) entry which is preliminary data.</text>
</comment>
<evidence type="ECO:0000313" key="2">
    <source>
        <dbReference type="EMBL" id="GMF16980.1"/>
    </source>
</evidence>
<dbReference type="EMBL" id="BSXT01000082">
    <property type="protein sequence ID" value="GMF16980.1"/>
    <property type="molecule type" value="Genomic_DNA"/>
</dbReference>
<keyword evidence="3" id="KW-1185">Reference proteome</keyword>
<evidence type="ECO:0000256" key="1">
    <source>
        <dbReference type="SAM" id="MobiDB-lite"/>
    </source>
</evidence>
<dbReference type="Proteomes" id="UP001165121">
    <property type="component" value="Unassembled WGS sequence"/>
</dbReference>
<feature type="region of interest" description="Disordered" evidence="1">
    <location>
        <begin position="1"/>
        <end position="41"/>
    </location>
</feature>